<dbReference type="EMBL" id="JPQZ01000078">
    <property type="protein sequence ID" value="KKO74379.1"/>
    <property type="molecule type" value="Genomic_DNA"/>
</dbReference>
<dbReference type="VEuPathDB" id="MicrosporidiaDB:AAJ76_780007344"/>
<organism evidence="2 3">
    <name type="scientific">Vairimorpha ceranae</name>
    <dbReference type="NCBI Taxonomy" id="40302"/>
    <lineage>
        <taxon>Eukaryota</taxon>
        <taxon>Fungi</taxon>
        <taxon>Fungi incertae sedis</taxon>
        <taxon>Microsporidia</taxon>
        <taxon>Nosematidae</taxon>
        <taxon>Vairimorpha</taxon>
    </lineage>
</organism>
<dbReference type="CDD" id="cd00167">
    <property type="entry name" value="SANT"/>
    <property type="match status" value="1"/>
</dbReference>
<gene>
    <name evidence="2" type="ORF">AAJ76_780007344</name>
</gene>
<proteinExistence type="predicted"/>
<dbReference type="SMART" id="SM00717">
    <property type="entry name" value="SANT"/>
    <property type="match status" value="2"/>
</dbReference>
<dbReference type="InterPro" id="IPR017884">
    <property type="entry name" value="SANT_dom"/>
</dbReference>
<dbReference type="AlphaFoldDB" id="A0A0F9Z992"/>
<accession>A0A0F9Z992</accession>
<dbReference type="PROSITE" id="PS51293">
    <property type="entry name" value="SANT"/>
    <property type="match status" value="1"/>
</dbReference>
<dbReference type="SUPFAM" id="SSF46689">
    <property type="entry name" value="Homeodomain-like"/>
    <property type="match status" value="2"/>
</dbReference>
<name>A0A0F9Z992_9MICR</name>
<dbReference type="InterPro" id="IPR001005">
    <property type="entry name" value="SANT/Myb"/>
</dbReference>
<comment type="caution">
    <text evidence="2">The sequence shown here is derived from an EMBL/GenBank/DDBJ whole genome shotgun (WGS) entry which is preliminary data.</text>
</comment>
<dbReference type="Gene3D" id="1.10.10.60">
    <property type="entry name" value="Homeodomain-like"/>
    <property type="match status" value="1"/>
</dbReference>
<dbReference type="RefSeq" id="XP_024330121.1">
    <property type="nucleotide sequence ID" value="XM_024476401.1"/>
</dbReference>
<sequence>MKDKNKDYLFGNVKYFSIAPVEMINKKRKLEIEVDNINEEVIKYFKQHEITYNNLFYRPQPFIDESCEEAVNLKIENFDKNLIRLNNLQENEFIEINPVEINNIALEFAMLENNEIETHTKTYKIATKKKSVKIDTKCKNTSSDIFSDEKSTIRSSLISEEQSTTRLSDISSDKRLLFFLKKTNPNFYKTCESVKDYVEKTEAIILEKGKMNLATQKLLKEEKKNIYTKKHKPHICKLELLKETFWTETEKNKFKHSVLKYKNNFNLIHKEFSERTRKEIIYRYYNNKDKTYNYIKKKGGRISDKECDAYILGTWTDLEKKIFDENYVKFGKILIKYQTILPKSIKDLKLYLRWYLKNKTIKTKRISSSILDDWSIDERQIFAIYYPFFNKNWITMSVHFTSKNSKDLKMYYSKYFKHLSYAEQKFETCLKEHKLKNHTDPVLHVGDKTSDWCESVGWIFKTDDSLK</sequence>
<dbReference type="InterPro" id="IPR009057">
    <property type="entry name" value="Homeodomain-like_sf"/>
</dbReference>
<dbReference type="VEuPathDB" id="MicrosporidiaDB:NCER_101167"/>
<feature type="domain" description="SANT" evidence="1">
    <location>
        <begin position="246"/>
        <end position="293"/>
    </location>
</feature>
<evidence type="ECO:0000313" key="3">
    <source>
        <dbReference type="Proteomes" id="UP000034350"/>
    </source>
</evidence>
<evidence type="ECO:0000313" key="2">
    <source>
        <dbReference type="EMBL" id="KKO74379.1"/>
    </source>
</evidence>
<protein>
    <submittedName>
        <fullName evidence="2">Nuclear receptor coregulator smrt smrter</fullName>
    </submittedName>
</protein>
<keyword evidence="2" id="KW-0675">Receptor</keyword>
<dbReference type="Pfam" id="PF00249">
    <property type="entry name" value="Myb_DNA-binding"/>
    <property type="match status" value="1"/>
</dbReference>
<keyword evidence="3" id="KW-1185">Reference proteome</keyword>
<dbReference type="OrthoDB" id="2193595at2759"/>
<evidence type="ECO:0000259" key="1">
    <source>
        <dbReference type="PROSITE" id="PS51293"/>
    </source>
</evidence>
<dbReference type="Proteomes" id="UP000034350">
    <property type="component" value="Unassembled WGS sequence"/>
</dbReference>
<reference evidence="2 3" key="1">
    <citation type="journal article" date="2015" name="Environ. Microbiol.">
        <title>Genome analyses suggest the presence of polyploidy and recent human-driven expansions in eight global populations of the honeybee pathogen Nosema ceranae.</title>
        <authorList>
            <person name="Pelin A."/>
            <person name="Selman M."/>
            <person name="Aris-Brosou S."/>
            <person name="Farinelli L."/>
            <person name="Corradi N."/>
        </authorList>
    </citation>
    <scope>NUCLEOTIDE SEQUENCE [LARGE SCALE GENOMIC DNA]</scope>
    <source>
        <strain evidence="2 3">PA08 1199</strain>
    </source>
</reference>
<dbReference type="GeneID" id="36321354"/>